<evidence type="ECO:0000313" key="2">
    <source>
        <dbReference type="EMBL" id="BAL80645.1"/>
    </source>
</evidence>
<feature type="region of interest" description="Disordered" evidence="1">
    <location>
        <begin position="20"/>
        <end position="48"/>
    </location>
</feature>
<feature type="compositionally biased region" description="Basic and acidic residues" evidence="1">
    <location>
        <begin position="38"/>
        <end position="48"/>
    </location>
</feature>
<dbReference type="AlphaFoldDB" id="A0A7U6JFV2"/>
<evidence type="ECO:0000313" key="3">
    <source>
        <dbReference type="Proteomes" id="UP000004793"/>
    </source>
</evidence>
<organism evidence="2 3">
    <name type="scientific">Caldisericum exile (strain DSM 21853 / NBRC 104410 / AZM16c01)</name>
    <dbReference type="NCBI Taxonomy" id="511051"/>
    <lineage>
        <taxon>Bacteria</taxon>
        <taxon>Pseudomonadati</taxon>
        <taxon>Caldisericota/Cryosericota group</taxon>
        <taxon>Caldisericota</taxon>
        <taxon>Caldisericia</taxon>
        <taxon>Caldisericales</taxon>
        <taxon>Caldisericaceae</taxon>
        <taxon>Caldisericum</taxon>
    </lineage>
</organism>
<keyword evidence="3" id="KW-1185">Reference proteome</keyword>
<name>A0A7U6JFV2_CALEA</name>
<reference evidence="2 3" key="1">
    <citation type="submission" date="2011-01" db="EMBL/GenBank/DDBJ databases">
        <title>Whole genome sequence of Caldisericum exile AZM16c01.</title>
        <authorList>
            <person name="Narita-Yamada S."/>
            <person name="Kawakoshi A."/>
            <person name="Nakamura S."/>
            <person name="Sasagawa M."/>
            <person name="Fukada J."/>
            <person name="Sekine M."/>
            <person name="Kato Y."/>
            <person name="Fukai R."/>
            <person name="Sasaki K."/>
            <person name="Hanamaki A."/>
            <person name="Narita H."/>
            <person name="Konno Y."/>
            <person name="Mori K."/>
            <person name="Yamazaki S."/>
            <person name="Suzuki K."/>
            <person name="Fujita N."/>
        </authorList>
    </citation>
    <scope>NUCLEOTIDE SEQUENCE [LARGE SCALE GENOMIC DNA]</scope>
    <source>
        <strain evidence="3">DSM 21853 / NBRC 104410 / AZM16c01</strain>
    </source>
</reference>
<dbReference type="KEGG" id="cex:CSE_05190"/>
<proteinExistence type="predicted"/>
<protein>
    <submittedName>
        <fullName evidence="2">Uncharacterized protein</fullName>
    </submittedName>
</protein>
<evidence type="ECO:0000256" key="1">
    <source>
        <dbReference type="SAM" id="MobiDB-lite"/>
    </source>
</evidence>
<gene>
    <name evidence="2" type="ordered locus">CSE_05190</name>
</gene>
<sequence>MTRERIKYDITGSGISLGIGGDALKRGQGSGGKGGKNRQKDYEKRYFY</sequence>
<dbReference type="Proteomes" id="UP000004793">
    <property type="component" value="Chromosome"/>
</dbReference>
<dbReference type="EMBL" id="AP012051">
    <property type="protein sequence ID" value="BAL80645.1"/>
    <property type="molecule type" value="Genomic_DNA"/>
</dbReference>
<accession>A0A7U6JFV2</accession>